<comment type="caution">
    <text evidence="1">The sequence shown here is derived from an EMBL/GenBank/DDBJ whole genome shotgun (WGS) entry which is preliminary data.</text>
</comment>
<accession>A0A0F9XG92</accession>
<dbReference type="Gene3D" id="3.90.320.10">
    <property type="match status" value="1"/>
</dbReference>
<protein>
    <recommendedName>
        <fullName evidence="2">PD-(D/E)XK endonuclease-like domain-containing protein</fullName>
    </recommendedName>
</protein>
<reference evidence="1" key="1">
    <citation type="journal article" date="2015" name="Nature">
        <title>Complex archaea that bridge the gap between prokaryotes and eukaryotes.</title>
        <authorList>
            <person name="Spang A."/>
            <person name="Saw J.H."/>
            <person name="Jorgensen S.L."/>
            <person name="Zaremba-Niedzwiedzka K."/>
            <person name="Martijn J."/>
            <person name="Lind A.E."/>
            <person name="van Eijk R."/>
            <person name="Schleper C."/>
            <person name="Guy L."/>
            <person name="Ettema T.J."/>
        </authorList>
    </citation>
    <scope>NUCLEOTIDE SEQUENCE</scope>
</reference>
<gene>
    <name evidence="1" type="ORF">LCGC14_0225070</name>
</gene>
<organism evidence="1">
    <name type="scientific">marine sediment metagenome</name>
    <dbReference type="NCBI Taxonomy" id="412755"/>
    <lineage>
        <taxon>unclassified sequences</taxon>
        <taxon>metagenomes</taxon>
        <taxon>ecological metagenomes</taxon>
    </lineage>
</organism>
<evidence type="ECO:0008006" key="2">
    <source>
        <dbReference type="Google" id="ProtNLM"/>
    </source>
</evidence>
<sequence length="246" mass="28608">MVIINEPFRKSDRDEEVLDKSGEPIPIFGASRFSSCDWNHYADRVPELKKPITDDLSKIFDLGNEVHLDDNYLSEGARNILEREEYMRIIHVSETWGVSGLLDYDKFNFSSGKYIEDMKSTKIGGFFFFLKEKVKPEDKGQMSIYAYMKYVITGTKRYKGVIRKIDKEEPLNQLQLVTDLFDIEFIRNFLINHPVKKTILGHMTPEKLAEQCANKMRPEINKSTGEHWRCMNCAYADGSCPVRQQI</sequence>
<dbReference type="InterPro" id="IPR011604">
    <property type="entry name" value="PDDEXK-like_dom_sf"/>
</dbReference>
<name>A0A0F9XG92_9ZZZZ</name>
<dbReference type="AlphaFoldDB" id="A0A0F9XG92"/>
<dbReference type="EMBL" id="LAZR01000107">
    <property type="protein sequence ID" value="KKN90923.1"/>
    <property type="molecule type" value="Genomic_DNA"/>
</dbReference>
<proteinExistence type="predicted"/>
<evidence type="ECO:0000313" key="1">
    <source>
        <dbReference type="EMBL" id="KKN90923.1"/>
    </source>
</evidence>